<dbReference type="AlphaFoldDB" id="A0A7G5XDD6"/>
<keyword evidence="1" id="KW-0472">Membrane</keyword>
<reference evidence="3" key="1">
    <citation type="submission" date="2020-08" db="EMBL/GenBank/DDBJ databases">
        <title>Lacibacter sp. S13-6-6 genome sequencing.</title>
        <authorList>
            <person name="Jin L."/>
        </authorList>
    </citation>
    <scope>NUCLEOTIDE SEQUENCE [LARGE SCALE GENOMIC DNA]</scope>
    <source>
        <strain evidence="3">S13-6-6</strain>
    </source>
</reference>
<organism evidence="2 3">
    <name type="scientific">Lacibacter sediminis</name>
    <dbReference type="NCBI Taxonomy" id="2760713"/>
    <lineage>
        <taxon>Bacteria</taxon>
        <taxon>Pseudomonadati</taxon>
        <taxon>Bacteroidota</taxon>
        <taxon>Chitinophagia</taxon>
        <taxon>Chitinophagales</taxon>
        <taxon>Chitinophagaceae</taxon>
        <taxon>Lacibacter</taxon>
    </lineage>
</organism>
<feature type="transmembrane region" description="Helical" evidence="1">
    <location>
        <begin position="12"/>
        <end position="31"/>
    </location>
</feature>
<keyword evidence="1" id="KW-1133">Transmembrane helix</keyword>
<protein>
    <submittedName>
        <fullName evidence="2">Uncharacterized protein</fullName>
    </submittedName>
</protein>
<keyword evidence="1" id="KW-0812">Transmembrane</keyword>
<proteinExistence type="predicted"/>
<dbReference type="KEGG" id="lacs:H4075_15570"/>
<evidence type="ECO:0000256" key="1">
    <source>
        <dbReference type="SAM" id="Phobius"/>
    </source>
</evidence>
<gene>
    <name evidence="2" type="ORF">H4075_15570</name>
</gene>
<dbReference type="RefSeq" id="WP_182801754.1">
    <property type="nucleotide sequence ID" value="NZ_CP060007.1"/>
</dbReference>
<name>A0A7G5XDD6_9BACT</name>
<dbReference type="EMBL" id="CP060007">
    <property type="protein sequence ID" value="QNA43489.1"/>
    <property type="molecule type" value="Genomic_DNA"/>
</dbReference>
<evidence type="ECO:0000313" key="2">
    <source>
        <dbReference type="EMBL" id="QNA43489.1"/>
    </source>
</evidence>
<keyword evidence="3" id="KW-1185">Reference proteome</keyword>
<sequence length="144" mass="16892">MNKQLRKRHRISWVLIGLSLPVMMLISWLFIPQLEPVKAITMDLPEAFPISIKKIEHPAYTVQLRKNSAGEMQLEWRNEAPLKVPTAVIYQLNEGNSKQLIGRIETRGIYRFTIQPDSSSNNTYRFQLYDFIHQQIIDTLNFHL</sequence>
<dbReference type="Proteomes" id="UP000515344">
    <property type="component" value="Chromosome"/>
</dbReference>
<evidence type="ECO:0000313" key="3">
    <source>
        <dbReference type="Proteomes" id="UP000515344"/>
    </source>
</evidence>
<accession>A0A7G5XDD6</accession>